<dbReference type="InterPro" id="IPR001347">
    <property type="entry name" value="SIS_dom"/>
</dbReference>
<reference evidence="4 5" key="1">
    <citation type="journal article" date="2016" name="Nat. Commun.">
        <title>Thousands of microbial genomes shed light on interconnected biogeochemical processes in an aquifer system.</title>
        <authorList>
            <person name="Anantharaman K."/>
            <person name="Brown C.T."/>
            <person name="Hug L.A."/>
            <person name="Sharon I."/>
            <person name="Castelle C.J."/>
            <person name="Probst A.J."/>
            <person name="Thomas B.C."/>
            <person name="Singh A."/>
            <person name="Wilkins M.J."/>
            <person name="Karaoz U."/>
            <person name="Brodie E.L."/>
            <person name="Williams K.H."/>
            <person name="Hubbard S.S."/>
            <person name="Banfield J.F."/>
        </authorList>
    </citation>
    <scope>NUCLEOTIDE SEQUENCE [LARGE SCALE GENOMIC DNA]</scope>
</reference>
<protein>
    <recommendedName>
        <fullName evidence="3">SIS domain-containing protein</fullName>
    </recommendedName>
</protein>
<dbReference type="InterPro" id="IPR019490">
    <property type="entry name" value="Glu6P/Mann6P_isomerase_C"/>
</dbReference>
<organism evidence="4 5">
    <name type="scientific">Candidatus Magasanikbacteria bacterium RIFCSPLOWO2_01_FULL_40_15</name>
    <dbReference type="NCBI Taxonomy" id="1798686"/>
    <lineage>
        <taxon>Bacteria</taxon>
        <taxon>Candidatus Magasanikiibacteriota</taxon>
    </lineage>
</organism>
<evidence type="ECO:0000256" key="1">
    <source>
        <dbReference type="ARBA" id="ARBA00010523"/>
    </source>
</evidence>
<dbReference type="GO" id="GO:0004347">
    <property type="term" value="F:glucose-6-phosphate isomerase activity"/>
    <property type="evidence" value="ECO:0007669"/>
    <property type="project" value="InterPro"/>
</dbReference>
<dbReference type="InterPro" id="IPR046348">
    <property type="entry name" value="SIS_dom_sf"/>
</dbReference>
<dbReference type="SUPFAM" id="SSF53697">
    <property type="entry name" value="SIS domain"/>
    <property type="match status" value="1"/>
</dbReference>
<dbReference type="GO" id="GO:0097367">
    <property type="term" value="F:carbohydrate derivative binding"/>
    <property type="evidence" value="ECO:0007669"/>
    <property type="project" value="InterPro"/>
</dbReference>
<dbReference type="Pfam" id="PF10432">
    <property type="entry name" value="bact-PGI_C"/>
    <property type="match status" value="1"/>
</dbReference>
<proteinExistence type="inferred from homology"/>
<comment type="caution">
    <text evidence="4">The sequence shown here is derived from an EMBL/GenBank/DDBJ whole genome shotgun (WGS) entry which is preliminary data.</text>
</comment>
<evidence type="ECO:0000313" key="5">
    <source>
        <dbReference type="Proteomes" id="UP000177040"/>
    </source>
</evidence>
<dbReference type="Gene3D" id="3.40.50.10490">
    <property type="entry name" value="Glucose-6-phosphate isomerase like protein, domain 1"/>
    <property type="match status" value="2"/>
</dbReference>
<sequence>MMSDAIRLFPQQFLYQPEIVGDFHAKNYTRFVVVGMGGSHLAADALERLRPDIDLLVYSDYGLPVILDPKNTLIILSSYSGGTEEVLAVSEEGLKRGYNMAAIAIGGQLLDFARAHQIPFIQLPNTGIQPRSAWAYSLRALMKLLGCEADLVAMENLTNLAINDLEKSGKSLAKQLFKRVPIIYASRQNKSIAYNWKIKCNETGKIPAFYNILPELNHNEMNGFDVAEPTRELSERFTFIFLRDDDDHPQIQKRFTVLKKLYEARGLPVIEINLIGQSAIEKMAWALVLADWTAVAIAEQYGLESEQVPMVEEFKRLISK</sequence>
<evidence type="ECO:0000313" key="4">
    <source>
        <dbReference type="EMBL" id="OGH78720.1"/>
    </source>
</evidence>
<dbReference type="GO" id="GO:1901135">
    <property type="term" value="P:carbohydrate derivative metabolic process"/>
    <property type="evidence" value="ECO:0007669"/>
    <property type="project" value="InterPro"/>
</dbReference>
<dbReference type="PROSITE" id="PS51464">
    <property type="entry name" value="SIS"/>
    <property type="match status" value="1"/>
</dbReference>
<feature type="domain" description="SIS" evidence="3">
    <location>
        <begin position="19"/>
        <end position="162"/>
    </location>
</feature>
<dbReference type="AlphaFoldDB" id="A0A1F6N4W7"/>
<name>A0A1F6N4W7_9BACT</name>
<evidence type="ECO:0000259" key="3">
    <source>
        <dbReference type="PROSITE" id="PS51464"/>
    </source>
</evidence>
<comment type="similarity">
    <text evidence="1">Belongs to the PGI/PMI family.</text>
</comment>
<accession>A0A1F6N4W7</accession>
<dbReference type="EMBL" id="MFQH01000003">
    <property type="protein sequence ID" value="OGH78720.1"/>
    <property type="molecule type" value="Genomic_DNA"/>
</dbReference>
<keyword evidence="2" id="KW-0413">Isomerase</keyword>
<gene>
    <name evidence="4" type="ORF">A2983_04440</name>
</gene>
<dbReference type="Proteomes" id="UP000177040">
    <property type="component" value="Unassembled WGS sequence"/>
</dbReference>
<evidence type="ECO:0000256" key="2">
    <source>
        <dbReference type="ARBA" id="ARBA00023235"/>
    </source>
</evidence>
<dbReference type="CDD" id="cd05637">
    <property type="entry name" value="SIS_PGI_PMI_2"/>
    <property type="match status" value="1"/>
</dbReference>
<dbReference type="GO" id="GO:0004476">
    <property type="term" value="F:mannose-6-phosphate isomerase activity"/>
    <property type="evidence" value="ECO:0007669"/>
    <property type="project" value="InterPro"/>
</dbReference>
<dbReference type="GO" id="GO:0005975">
    <property type="term" value="P:carbohydrate metabolic process"/>
    <property type="evidence" value="ECO:0007669"/>
    <property type="project" value="InterPro"/>
</dbReference>